<dbReference type="EMBL" id="ADMH02001879">
    <property type="protein sequence ID" value="ETN60692.1"/>
    <property type="molecule type" value="Genomic_DNA"/>
</dbReference>
<dbReference type="VEuPathDB" id="VectorBase:ADAC007678"/>
<evidence type="ECO:0000256" key="14">
    <source>
        <dbReference type="SAM" id="Coils"/>
    </source>
</evidence>
<dbReference type="SUPFAM" id="SSF48371">
    <property type="entry name" value="ARM repeat"/>
    <property type="match status" value="1"/>
</dbReference>
<evidence type="ECO:0000256" key="8">
    <source>
        <dbReference type="ARBA" id="ARBA00022840"/>
    </source>
</evidence>
<dbReference type="eggNOG" id="KOG0892">
    <property type="taxonomic scope" value="Eukaryota"/>
</dbReference>
<dbReference type="STRING" id="43151.W5J8A1"/>
<keyword evidence="8" id="KW-0067">ATP-binding</keyword>
<dbReference type="VEuPathDB" id="VectorBase:ADAR2_004739"/>
<dbReference type="Proteomes" id="UP000000673">
    <property type="component" value="Unassembled WGS sequence"/>
</dbReference>
<dbReference type="SUPFAM" id="SSF56112">
    <property type="entry name" value="Protein kinase-like (PK-like)"/>
    <property type="match status" value="1"/>
</dbReference>
<dbReference type="Gene3D" id="3.30.1010.10">
    <property type="entry name" value="Phosphatidylinositol 3-kinase Catalytic Subunit, Chain A, domain 4"/>
    <property type="match status" value="1"/>
</dbReference>
<evidence type="ECO:0000256" key="3">
    <source>
        <dbReference type="ARBA" id="ARBA00022527"/>
    </source>
</evidence>
<dbReference type="GO" id="GO:0005524">
    <property type="term" value="F:ATP binding"/>
    <property type="evidence" value="ECO:0007669"/>
    <property type="project" value="UniProtKB-KW"/>
</dbReference>
<feature type="domain" description="PI3K/PI4K catalytic" evidence="15">
    <location>
        <begin position="2804"/>
        <end position="3115"/>
    </location>
</feature>
<dbReference type="InterPro" id="IPR018936">
    <property type="entry name" value="PI3/4_kinase_CS"/>
</dbReference>
<dbReference type="Pfam" id="PF00454">
    <property type="entry name" value="PI3_PI4_kinase"/>
    <property type="match status" value="1"/>
</dbReference>
<dbReference type="SMART" id="SM00146">
    <property type="entry name" value="PI3Kc"/>
    <property type="match status" value="1"/>
</dbReference>
<dbReference type="PANTHER" id="PTHR37079">
    <property type="entry name" value="SERINE/THREONINE-PROTEIN KINASE ATM"/>
    <property type="match status" value="1"/>
</dbReference>
<dbReference type="InterPro" id="IPR000403">
    <property type="entry name" value="PI3/4_kinase_cat_dom"/>
</dbReference>
<keyword evidence="20" id="KW-1185">Reference proteome</keyword>
<evidence type="ECO:0000256" key="1">
    <source>
        <dbReference type="ARBA" id="ARBA00004123"/>
    </source>
</evidence>
<evidence type="ECO:0000256" key="6">
    <source>
        <dbReference type="ARBA" id="ARBA00022763"/>
    </source>
</evidence>
<dbReference type="FunCoup" id="W5J8A1">
    <property type="interactions" value="1350"/>
</dbReference>
<sequence length="3165" mass="362081">MSSLTMHPAFSHPYAYSSVGGPYRPQLPVVQIQHAASPFLWSPNTYNANVQTLAVSSALRNDQHSQRLMQEIQQNQLFAFNRQASVASQNQSLQQIQLLNAYRSKQQAMLLQQQQVLQQQQQRQNLSSDRLQTVDHDEYANMMSSSEKLWLVGLQWAQLNLEIPYYNDYYFTMHRQRLATLKSSSIAQFTTYTLSKACLAKSLGPMDIALTASGIVGVNHNGRNGLEGKEMEWLENSLGKVHAGSFTTPRKLIEMSSSGENGQSAGVYTTAATVESSLTQRKVRNVLLLIESLYTLVLKMEDLGNPLAIEAARLLHEKRVRGEELAAAMSVDVDEHAFSGLATTLVSSVSQDTITAVLGVRKGKILLRRMLTLLRNHSFRWTMWTMIFKAVPHLRRSDRIDVGGFFVGLFDEFECQLQDSKMLNLLRISESIDNEYVLRSVRDCYFVMSSIVCIIFQVELIYGRNPHKIQFSDQEQWVMFLEHVLKAITDAVPLECSIRNCSKTTFLADYFPRLMEQIRQTEKNKCMNELIVIALHAVQGVAVDARVKVQAFLTSLTPYILKAYEPKMADEQKIVLFRLMHLCLVMDSPGGKLQSGQDDRLTDELPAPTIVPQERNKQLDQLFCIVSAELKEQLSRNYIPKYATLEREIKFVDGFLDFAARLCYTINWDETGCTVREEKCEESSSKKVKKARKLQRLMDFASSTSNQNNMCWLIIISFVLERHCAALLLQDYQPLLQQLSELQPAVQSVEQHRAFYRCCEVLLQYEDTQMFRSSIASMIDAQFCGDLWTKILNAACRSSSSTIRSIAADSCRLMQLLIRYRKYSSIDFLNGTILEAIYSNAIKKTDASAACLESILETLSSIDCLSGGKEDVLKKMFDYLYIGPGVQRTIIHGKIRLSTKLLANISVLAVVTKHVGSEPQSGDSMLGLLTEVYVEKDRCLRQLERRLLLQNVDELIMSEETESRMDETEAGQLITYNVNEVLFDRLCVYLNFDKNVLPEEGRMLNLSILEEICYELELYLHILNILMNHQAHTIVQLERCVLTKKVMFKLQLLNMGCQRLLECNSSFSTNEVASIGERLLSIFQGPYHPAVAKVLQEADVSSVLKWCKNHIDQTQHDDSEHVERITLDQLPSGQHTHRCYLHTMVHYLQYEGAVHVAVVHDMLEHLELNIYSSLDVFYIFDLCRILLRHPSSEIVADWVLKHVISVCKAHHTNVGITEEIIHLYADLVKFVSPYESMTKNVTIVLNSFVKKCKLHTYSTELQGKIIAQIKHLLRAFPEDFEQPLHTQLYTGLVPLLSSSSYSIKIEVVRNFLHIFHSAWVYGKDAQVSRVYYDFQTMLYDMVDFEVVSSINDLDERTNTVSGLLQLLLGTFRVCFELRRRSLQDFILLLSHGKLRDAKVATLIRLVSVVSGIEIVKVAQTNIDGLLDVWFAKDYSLENFPCRLTGASGSIENFVQMHRKGIAFGMLCMHPDRFQPFCQSVGIEHEAMTKLILPRCVAFLLPWFAKCDGLTSKYTAIATQVQKALTPFLRRMDLKSLIFDVLKHLTYRMKDVNELEKLLEHDIARCKDDYLSVTYSNFSKSMDYLRQHIIKAHGTTATVPLLSYLCQENRQSLVEKLLTDVKRWLWGSEEKQQKVVHLFQYVAVVEQLREYIDEQCNGSFAKYLVREVIYFLGNLMSTVPKLRLAIVNCLERMLKLFSLKAYAILSKHLNFIASSLLEVEVLDCASKLSGKCLALLRFLIVDQPELYPEAIAKLNYFPADDRFAELRAVIEDHKARGYGSAVWSLRDEIHGLLALPYLRYEDIAALRLVITNKRNELNVLCKEIGLVGDESILHLLVFTLLDVVRSSSFDKKSVEAMRCLGELGPLDLRSMRLNSDVEMIAYETIDSFENAVSRCAEIILTELDVMLTSKNVTVGRSASLAAYALLHGRTFHSAVAKLPTMSLFLGQSTTEVTLFSFSEGSVPNLVAALGQECNNYRSFVLQVCTILLKFLRNRVLQELVTLDQAFAEKLVPLLIQAALKLLQVPVNTDIGLFINNFFALFTDNGEDGYTLFNDSKAIQLMLTVVECVRINNEIFPQFSIELDYLKIAKAARYCQAHFKAIIYCELWYYDQLERGKKGAKSDRHLMEIMRSSHIAIGVNDAVKEFLNPRSERAEYYQLEQKYNRALVFRDASRSLNSPGDIGVDCADRAITLQLLKDSSLYGLARYFNQNEKEIDYECAWRLADWSVAIDISDNAGSSIGQYGPTVSAKLFECLHYKALKSLTLKDELAVDSAVSEARRAIADLLKHTSTESTKHIYQTLCRLRQLEQIEDFGEILFQKQIDCEQDLLDKWNQQDALPYSEFELQEKILSQRWSILQTNAGRIKQNWVPGVMYNSLLLLIHESRSRGLHDCALRNLALIETIELPANAQAIVLLEDAQLNWGMGNHKLACERAMDVLENKQYSDMMVNAVALRLYGQFQAESDSKELVTLHRDFFDKSLRFVRQLESQENWPAQMVAQSMVAYSHRCFESDRNFTVVHTVAKYADREFVRLSKYCQSQEWRMRCDNISKMERELEQLKTEAAKASDTRQRDMRRLAALMQKNMQRDKKEVERVEQDRRNYLVMALQYYIDYSRQSTVESDLVIFRIIALWLNNLQETSVQQLMNDRIQDIPSYKFVPVLPQLAPRLSAKSPVGAVVHRTLLRCTLAHPHHTLPYVFAQLHAFKDQSGIDVSHDDRLMGAQKLHGDLLKLTEVSKIIDQMDSMNQALIELANKNVSGNPSFLQYKMTSHDKLRSLRDLESIHCPTVGLRVVESGDYKNAIIGIVKWEPTITGVGGINAPKKLECRCTDGKLRTQLLKGKDDMRQDAVMQQVFGIINILLRHDKETARRQLSIRTYKVVPLSRQSGILEWCENTMPIGVWMMKGHTRHRPNDYDPSRARKLFQENAQPGKTFDDKLENYRRICRRLQPVFRYYFLEHYPKPGDWFAKRQKYVKSVATSSMIGYILGIGDRHVQNILIDQRTAEVIHIDFGIAFELGKNLPTPETIPFRLTRDLVDGMGITGVEGVFRKSCEKTMEVLRNNQAPIITILEVLLHDPLYSWNVLSNKKANQLQLQDSQQDTTDCNEMRYVQHTPDVNVTAERALMLVTKKLEGMEDDKYISIEGQVQKLIFAATNERNLCQLFHGFQPYL</sequence>
<keyword evidence="10" id="KW-0131">Cell cycle</keyword>
<dbReference type="InterPro" id="IPR038980">
    <property type="entry name" value="ATM_plant"/>
</dbReference>
<dbReference type="eggNOG" id="KOG4592">
    <property type="taxonomic scope" value="Eukaryota"/>
</dbReference>
<reference evidence="18 20" key="1">
    <citation type="journal article" date="2010" name="BMC Genomics">
        <title>Combination of measures distinguishes pre-miRNAs from other stem-loops in the genome of the newly sequenced Anopheles darlingi.</title>
        <authorList>
            <person name="Mendes N.D."/>
            <person name="Freitas A.T."/>
            <person name="Vasconcelos A.T."/>
            <person name="Sagot M.F."/>
        </authorList>
    </citation>
    <scope>NUCLEOTIDE SEQUENCE</scope>
</reference>
<proteinExistence type="predicted"/>
<dbReference type="HOGENOM" id="CLU_227091_0_0_1"/>
<dbReference type="Pfam" id="PF02260">
    <property type="entry name" value="FATC"/>
    <property type="match status" value="1"/>
</dbReference>
<evidence type="ECO:0000256" key="11">
    <source>
        <dbReference type="ARBA" id="ARBA00047899"/>
    </source>
</evidence>
<dbReference type="FunFam" id="3.30.1010.10:FF:000023">
    <property type="entry name" value="Serine/threonine-protein kinase ATM"/>
    <property type="match status" value="1"/>
</dbReference>
<reference evidence="18" key="2">
    <citation type="submission" date="2010-05" db="EMBL/GenBank/DDBJ databases">
        <authorList>
            <person name="Almeida L.G."/>
            <person name="Nicolas M.F."/>
            <person name="Souza R.C."/>
            <person name="Vasconcelos A.T.R."/>
        </authorList>
    </citation>
    <scope>NUCLEOTIDE SEQUENCE</scope>
</reference>
<dbReference type="PROSITE" id="PS00915">
    <property type="entry name" value="PI3_4_KINASE_1"/>
    <property type="match status" value="1"/>
</dbReference>
<comment type="catalytic activity">
    <reaction evidence="12">
        <text>L-seryl-[protein] + ATP = O-phospho-L-seryl-[protein] + ADP + H(+)</text>
        <dbReference type="Rhea" id="RHEA:17989"/>
        <dbReference type="Rhea" id="RHEA-COMP:9863"/>
        <dbReference type="Rhea" id="RHEA-COMP:11604"/>
        <dbReference type="ChEBI" id="CHEBI:15378"/>
        <dbReference type="ChEBI" id="CHEBI:29999"/>
        <dbReference type="ChEBI" id="CHEBI:30616"/>
        <dbReference type="ChEBI" id="CHEBI:83421"/>
        <dbReference type="ChEBI" id="CHEBI:456216"/>
        <dbReference type="EC" id="2.7.11.1"/>
    </reaction>
</comment>
<protein>
    <recommendedName>
        <fullName evidence="13">Serine/threonine-protein kinase ATM</fullName>
        <ecNumber evidence="2">2.7.11.1</ecNumber>
    </recommendedName>
</protein>
<dbReference type="GO" id="GO:0004674">
    <property type="term" value="F:protein serine/threonine kinase activity"/>
    <property type="evidence" value="ECO:0007669"/>
    <property type="project" value="UniProtKB-KW"/>
</dbReference>
<evidence type="ECO:0000259" key="16">
    <source>
        <dbReference type="PROSITE" id="PS51189"/>
    </source>
</evidence>
<keyword evidence="14" id="KW-0175">Coiled coil</keyword>
<dbReference type="GO" id="GO:0006281">
    <property type="term" value="P:DNA repair"/>
    <property type="evidence" value="ECO:0007669"/>
    <property type="project" value="InterPro"/>
</dbReference>
<evidence type="ECO:0000259" key="15">
    <source>
        <dbReference type="PROSITE" id="PS50290"/>
    </source>
</evidence>
<keyword evidence="7" id="KW-0418">Kinase</keyword>
<evidence type="ECO:0000256" key="13">
    <source>
        <dbReference type="ARBA" id="ARBA00073111"/>
    </source>
</evidence>
<dbReference type="InterPro" id="IPR003152">
    <property type="entry name" value="FATC_dom"/>
</dbReference>
<evidence type="ECO:0000256" key="12">
    <source>
        <dbReference type="ARBA" id="ARBA00048679"/>
    </source>
</evidence>
<dbReference type="OMA" id="AYCRLDS"/>
<keyword evidence="4" id="KW-0808">Transferase</keyword>
<dbReference type="InterPro" id="IPR014009">
    <property type="entry name" value="PIK_FAT"/>
</dbReference>
<dbReference type="PANTHER" id="PTHR37079:SF4">
    <property type="entry name" value="SERINE_THREONINE-PROTEIN KINASE ATM"/>
    <property type="match status" value="1"/>
</dbReference>
<dbReference type="EC" id="2.7.11.1" evidence="2"/>
<dbReference type="InterPro" id="IPR036940">
    <property type="entry name" value="PI3/4_kinase_cat_sf"/>
</dbReference>
<evidence type="ECO:0000256" key="10">
    <source>
        <dbReference type="ARBA" id="ARBA00023306"/>
    </source>
</evidence>
<reference evidence="19" key="4">
    <citation type="submission" date="2015-06" db="UniProtKB">
        <authorList>
            <consortium name="EnsemblMetazoa"/>
        </authorList>
    </citation>
    <scope>IDENTIFICATION</scope>
</reference>
<dbReference type="PROSITE" id="PS50290">
    <property type="entry name" value="PI3_4_KINASE_3"/>
    <property type="match status" value="1"/>
</dbReference>
<feature type="domain" description="FATC" evidence="17">
    <location>
        <begin position="3133"/>
        <end position="3165"/>
    </location>
</feature>
<keyword evidence="6" id="KW-0227">DNA damage</keyword>
<evidence type="ECO:0000256" key="9">
    <source>
        <dbReference type="ARBA" id="ARBA00023242"/>
    </source>
</evidence>
<dbReference type="PROSITE" id="PS00916">
    <property type="entry name" value="PI3_4_KINASE_2"/>
    <property type="match status" value="1"/>
</dbReference>
<reference evidence="18" key="3">
    <citation type="journal article" date="2013" name="Nucleic Acids Res.">
        <title>The genome of Anopheles darlingi, the main neotropical malaria vector.</title>
        <authorList>
            <person name="Marinotti O."/>
            <person name="Cerqueira G.C."/>
            <person name="de Almeida L.G."/>
            <person name="Ferro M.I."/>
            <person name="Loreto E.L."/>
            <person name="Zaha A."/>
            <person name="Teixeira S.M."/>
            <person name="Wespiser A.R."/>
            <person name="Almeida E Silva A."/>
            <person name="Schlindwein A.D."/>
            <person name="Pacheco A.C."/>
            <person name="Silva A.L."/>
            <person name="Graveley B.R."/>
            <person name="Walenz B.P."/>
            <person name="Lima Bde A."/>
            <person name="Ribeiro C.A."/>
            <person name="Nunes-Silva C.G."/>
            <person name="de Carvalho C.R."/>
            <person name="Soares C.M."/>
            <person name="de Menezes C.B."/>
            <person name="Matiolli C."/>
            <person name="Caffrey D."/>
            <person name="Araujo D.A."/>
            <person name="de Oliveira D.M."/>
            <person name="Golenbock D."/>
            <person name="Grisard E.C."/>
            <person name="Fantinatti-Garboggini F."/>
            <person name="de Carvalho F.M."/>
            <person name="Barcellos F.G."/>
            <person name="Prosdocimi F."/>
            <person name="May G."/>
            <person name="Azevedo Junior G.M."/>
            <person name="Guimaraes G.M."/>
            <person name="Goldman G.H."/>
            <person name="Padilha I.Q."/>
            <person name="Batista Jda S."/>
            <person name="Ferro J.A."/>
            <person name="Ribeiro J.M."/>
            <person name="Fietto J.L."/>
            <person name="Dabbas K.M."/>
            <person name="Cerdeira L."/>
            <person name="Agnez-Lima L.F."/>
            <person name="Brocchi M."/>
            <person name="de Carvalho M.O."/>
            <person name="Teixeira Mde M."/>
            <person name="Diniz Maia Mde M."/>
            <person name="Goldman M.H."/>
            <person name="Cruz Schneider M.P."/>
            <person name="Felipe M.S."/>
            <person name="Hungria M."/>
            <person name="Nicolas M.F."/>
            <person name="Pereira M."/>
            <person name="Montes M.A."/>
            <person name="Cantao M.E."/>
            <person name="Vincentz M."/>
            <person name="Rafael M.S."/>
            <person name="Silverman N."/>
            <person name="Stoco P.H."/>
            <person name="Souza R.C."/>
            <person name="Vicentini R."/>
            <person name="Gazzinelli R.T."/>
            <person name="Neves Rde O."/>
            <person name="Silva R."/>
            <person name="Astolfi-Filho S."/>
            <person name="Maciel T.E."/>
            <person name="Urmenyi T.P."/>
            <person name="Tadei W.P."/>
            <person name="Camargo E.P."/>
            <person name="de Vasconcelos A.T."/>
        </authorList>
    </citation>
    <scope>NUCLEOTIDE SEQUENCE</scope>
</reference>
<keyword evidence="5" id="KW-0547">Nucleotide-binding</keyword>
<evidence type="ECO:0000313" key="20">
    <source>
        <dbReference type="Proteomes" id="UP000000673"/>
    </source>
</evidence>
<dbReference type="PROSITE" id="PS51189">
    <property type="entry name" value="FAT"/>
    <property type="match status" value="1"/>
</dbReference>
<evidence type="ECO:0000256" key="7">
    <source>
        <dbReference type="ARBA" id="ARBA00022777"/>
    </source>
</evidence>
<dbReference type="Gene3D" id="1.10.1070.11">
    <property type="entry name" value="Phosphatidylinositol 3-/4-kinase, catalytic domain"/>
    <property type="match status" value="1"/>
</dbReference>
<evidence type="ECO:0000313" key="19">
    <source>
        <dbReference type="EnsemblMetazoa" id="ADAC007678-PA"/>
    </source>
</evidence>
<feature type="domain" description="FAT" evidence="16">
    <location>
        <begin position="2085"/>
        <end position="2700"/>
    </location>
</feature>
<feature type="coiled-coil region" evidence="14">
    <location>
        <begin position="2546"/>
        <end position="2595"/>
    </location>
</feature>
<keyword evidence="3" id="KW-0723">Serine/threonine-protein kinase</keyword>
<accession>W5J8A1</accession>
<evidence type="ECO:0000313" key="18">
    <source>
        <dbReference type="EMBL" id="ETN60692.1"/>
    </source>
</evidence>
<dbReference type="InterPro" id="IPR011009">
    <property type="entry name" value="Kinase-like_dom_sf"/>
</dbReference>
<gene>
    <name evidence="18" type="ORF">AND_007678</name>
</gene>
<dbReference type="InterPro" id="IPR016024">
    <property type="entry name" value="ARM-type_fold"/>
</dbReference>
<dbReference type="EnsemblMetazoa" id="ADAC007678-RA">
    <property type="protein sequence ID" value="ADAC007678-PA"/>
    <property type="gene ID" value="ADAC007678"/>
</dbReference>
<dbReference type="CDD" id="cd05171">
    <property type="entry name" value="PIKKc_ATM"/>
    <property type="match status" value="1"/>
</dbReference>
<dbReference type="PROSITE" id="PS51190">
    <property type="entry name" value="FATC"/>
    <property type="match status" value="1"/>
</dbReference>
<evidence type="ECO:0000256" key="5">
    <source>
        <dbReference type="ARBA" id="ARBA00022741"/>
    </source>
</evidence>
<organism evidence="18">
    <name type="scientific">Anopheles darlingi</name>
    <name type="common">Mosquito</name>
    <dbReference type="NCBI Taxonomy" id="43151"/>
    <lineage>
        <taxon>Eukaryota</taxon>
        <taxon>Metazoa</taxon>
        <taxon>Ecdysozoa</taxon>
        <taxon>Arthropoda</taxon>
        <taxon>Hexapoda</taxon>
        <taxon>Insecta</taxon>
        <taxon>Pterygota</taxon>
        <taxon>Neoptera</taxon>
        <taxon>Endopterygota</taxon>
        <taxon>Diptera</taxon>
        <taxon>Nematocera</taxon>
        <taxon>Culicoidea</taxon>
        <taxon>Culicidae</taxon>
        <taxon>Anophelinae</taxon>
        <taxon>Anopheles</taxon>
    </lineage>
</organism>
<comment type="catalytic activity">
    <reaction evidence="11">
        <text>L-threonyl-[protein] + ATP = O-phospho-L-threonyl-[protein] + ADP + H(+)</text>
        <dbReference type="Rhea" id="RHEA:46608"/>
        <dbReference type="Rhea" id="RHEA-COMP:11060"/>
        <dbReference type="Rhea" id="RHEA-COMP:11605"/>
        <dbReference type="ChEBI" id="CHEBI:15378"/>
        <dbReference type="ChEBI" id="CHEBI:30013"/>
        <dbReference type="ChEBI" id="CHEBI:30616"/>
        <dbReference type="ChEBI" id="CHEBI:61977"/>
        <dbReference type="ChEBI" id="CHEBI:456216"/>
        <dbReference type="EC" id="2.7.11.1"/>
    </reaction>
</comment>
<name>W5J8A1_ANODA</name>
<evidence type="ECO:0000256" key="4">
    <source>
        <dbReference type="ARBA" id="ARBA00022679"/>
    </source>
</evidence>
<comment type="subcellular location">
    <subcellularLocation>
        <location evidence="1">Nucleus</location>
    </subcellularLocation>
</comment>
<evidence type="ECO:0000256" key="2">
    <source>
        <dbReference type="ARBA" id="ARBA00012513"/>
    </source>
</evidence>
<dbReference type="GO" id="GO:0005634">
    <property type="term" value="C:nucleus"/>
    <property type="evidence" value="ECO:0007669"/>
    <property type="project" value="UniProtKB-SubCell"/>
</dbReference>
<keyword evidence="9" id="KW-0539">Nucleus</keyword>
<dbReference type="InterPro" id="IPR044107">
    <property type="entry name" value="PIKKc_ATM"/>
</dbReference>
<evidence type="ECO:0000259" key="17">
    <source>
        <dbReference type="PROSITE" id="PS51190"/>
    </source>
</evidence>
<dbReference type="SMART" id="SM01343">
    <property type="entry name" value="FATC"/>
    <property type="match status" value="1"/>
</dbReference>